<dbReference type="STRING" id="235279.HH_0447"/>
<name>Q7VJ04_HELHP</name>
<feature type="region of interest" description="Disordered" evidence="1">
    <location>
        <begin position="154"/>
        <end position="221"/>
    </location>
</feature>
<evidence type="ECO:0000256" key="1">
    <source>
        <dbReference type="SAM" id="MobiDB-lite"/>
    </source>
</evidence>
<gene>
    <name evidence="2" type="ordered locus">HH_0447</name>
</gene>
<evidence type="ECO:0000313" key="2">
    <source>
        <dbReference type="EMBL" id="AAP77044.1"/>
    </source>
</evidence>
<dbReference type="KEGG" id="hhe:HH_0447"/>
<accession>Q7VJ04</accession>
<feature type="compositionally biased region" description="Basic and acidic residues" evidence="1">
    <location>
        <begin position="155"/>
        <end position="170"/>
    </location>
</feature>
<dbReference type="HOGENOM" id="CLU_1249200_0_0_7"/>
<organism evidence="2 3">
    <name type="scientific">Helicobacter hepaticus (strain ATCC 51449 / 3B1)</name>
    <dbReference type="NCBI Taxonomy" id="235279"/>
    <lineage>
        <taxon>Bacteria</taxon>
        <taxon>Pseudomonadati</taxon>
        <taxon>Campylobacterota</taxon>
        <taxon>Epsilonproteobacteria</taxon>
        <taxon>Campylobacterales</taxon>
        <taxon>Helicobacteraceae</taxon>
        <taxon>Helicobacter</taxon>
    </lineage>
</organism>
<protein>
    <submittedName>
        <fullName evidence="2">Uncharacterized protein</fullName>
    </submittedName>
</protein>
<dbReference type="Pfam" id="PF09624">
    <property type="entry name" value="DUF2393"/>
    <property type="match status" value="1"/>
</dbReference>
<dbReference type="AlphaFoldDB" id="Q7VJ04"/>
<proteinExistence type="predicted"/>
<dbReference type="InterPro" id="IPR013417">
    <property type="entry name" value="CHP02588"/>
</dbReference>
<evidence type="ECO:0000313" key="3">
    <source>
        <dbReference type="Proteomes" id="UP000002495"/>
    </source>
</evidence>
<reference evidence="2 3" key="1">
    <citation type="journal article" date="2003" name="Proc. Natl. Acad. Sci. U.S.A.">
        <title>The complete genome sequence of the carcinogenic bacterium Helicobacter hepaticus.</title>
        <authorList>
            <person name="Suerbaum S."/>
            <person name="Josenhans C."/>
            <person name="Sterzenbach T."/>
            <person name="Drescher B."/>
            <person name="Brandt P."/>
            <person name="Bell M."/>
            <person name="Droege M."/>
            <person name="Fartmann B."/>
            <person name="Fischer H.-P."/>
            <person name="Ge Z."/>
            <person name="Hoerster A."/>
            <person name="Holland R."/>
            <person name="Klein K."/>
            <person name="Koenig J."/>
            <person name="Macko L."/>
            <person name="Mendz G.L."/>
            <person name="Nyakatura G."/>
            <person name="Schauer D.B."/>
            <person name="Shen Z."/>
            <person name="Weber J."/>
            <person name="Frosch M."/>
            <person name="Fox J.G."/>
        </authorList>
    </citation>
    <scope>NUCLEOTIDE SEQUENCE [LARGE SCALE GENOMIC DNA]</scope>
    <source>
        <strain evidence="3">ATCC 51449 / 3B1</strain>
    </source>
</reference>
<dbReference type="Proteomes" id="UP000002495">
    <property type="component" value="Chromosome"/>
</dbReference>
<sequence length="221" mass="25072">MIFSTPVVLQFVMQRVLYPIDVNITSAHAMQYTKGFFVAGHITHKGKIAINECYIAVNEVRDEKNNKVLQVLNTIIPKSSSGTTISIDIGVGESNDFAVIVPNFEAKEPFLYRIYVDCYLSNKFAQKMQKSHNQDIDILKPQIPQPEILIQTPKQEVEEQEKQSEQEHTTQESIQDLSQEMQDAQEGKEEQKVPQQNIADESNEMNDEDKNLSEEAQAQGA</sequence>
<dbReference type="EMBL" id="AE017125">
    <property type="protein sequence ID" value="AAP77044.1"/>
    <property type="molecule type" value="Genomic_DNA"/>
</dbReference>
<keyword evidence="3" id="KW-1185">Reference proteome</keyword>